<dbReference type="AlphaFoldDB" id="A0A433CUS3"/>
<evidence type="ECO:0008006" key="3">
    <source>
        <dbReference type="Google" id="ProtNLM"/>
    </source>
</evidence>
<evidence type="ECO:0000313" key="1">
    <source>
        <dbReference type="EMBL" id="RUP42426.1"/>
    </source>
</evidence>
<comment type="caution">
    <text evidence="1">The sequence shown here is derived from an EMBL/GenBank/DDBJ whole genome shotgun (WGS) entry which is preliminary data.</text>
</comment>
<dbReference type="OrthoDB" id="3223806at2759"/>
<accession>A0A433CUS3</accession>
<gene>
    <name evidence="1" type="ORF">BC936DRAFT_138264</name>
</gene>
<dbReference type="EMBL" id="RBNI01012824">
    <property type="protein sequence ID" value="RUP42426.1"/>
    <property type="molecule type" value="Genomic_DNA"/>
</dbReference>
<reference evidence="1 2" key="1">
    <citation type="journal article" date="2018" name="New Phytol.">
        <title>Phylogenomics of Endogonaceae and evolution of mycorrhizas within Mucoromycota.</title>
        <authorList>
            <person name="Chang Y."/>
            <person name="Desiro A."/>
            <person name="Na H."/>
            <person name="Sandor L."/>
            <person name="Lipzen A."/>
            <person name="Clum A."/>
            <person name="Barry K."/>
            <person name="Grigoriev I.V."/>
            <person name="Martin F.M."/>
            <person name="Stajich J.E."/>
            <person name="Smith M.E."/>
            <person name="Bonito G."/>
            <person name="Spatafora J.W."/>
        </authorList>
    </citation>
    <scope>NUCLEOTIDE SEQUENCE [LARGE SCALE GENOMIC DNA]</scope>
    <source>
        <strain evidence="1 2">GMNB39</strain>
    </source>
</reference>
<organism evidence="1 2">
    <name type="scientific">Jimgerdemannia flammicorona</name>
    <dbReference type="NCBI Taxonomy" id="994334"/>
    <lineage>
        <taxon>Eukaryota</taxon>
        <taxon>Fungi</taxon>
        <taxon>Fungi incertae sedis</taxon>
        <taxon>Mucoromycota</taxon>
        <taxon>Mucoromycotina</taxon>
        <taxon>Endogonomycetes</taxon>
        <taxon>Endogonales</taxon>
        <taxon>Endogonaceae</taxon>
        <taxon>Jimgerdemannia</taxon>
    </lineage>
</organism>
<proteinExistence type="predicted"/>
<evidence type="ECO:0000313" key="2">
    <source>
        <dbReference type="Proteomes" id="UP000268093"/>
    </source>
</evidence>
<name>A0A433CUS3_9FUNG</name>
<dbReference type="Proteomes" id="UP000268093">
    <property type="component" value="Unassembled WGS sequence"/>
</dbReference>
<protein>
    <recommendedName>
        <fullName evidence="3">Caspase domain-containing protein</fullName>
    </recommendedName>
</protein>
<sequence length="354" mass="38095">MASQDPQKQLFKNGYALVIGTGADLSGQQTDAYQSTINDARWFYDILTDDSRCAYPTDQVKLLDGPKATREAICSALEWLEEEAKAGSTVTIFFSGHARRTGIENDTCVLSCSTSNEFAGNNTISGKELYRFIHPMAAQKIILFLNCCFAGGIVPQLLTINADDDRILGLGNVPLNQVQIDKLSAGKGFAVLSSSRGNETSLTGYRRGSGKKKYSAFVVGICQALTGVCQPATDGFVYVADLALSCCEYVRKKTKGLQNPYLDFRGADNFAVAYYRAGLLNKLRLGDGDGETLEEDFEVTDDDPEDNRGAPALPAQSNVFSNSKIRASKSAVAIGGINIFSGTGNATVTWRSGS</sequence>
<dbReference type="Gene3D" id="3.40.50.1460">
    <property type="match status" value="1"/>
</dbReference>
<keyword evidence="2" id="KW-1185">Reference proteome</keyword>